<reference evidence="10" key="1">
    <citation type="journal article" date="2020" name="Fungal Divers.">
        <title>Resolving the Mortierellaceae phylogeny through synthesis of multi-gene phylogenetics and phylogenomics.</title>
        <authorList>
            <person name="Vandepol N."/>
            <person name="Liber J."/>
            <person name="Desiro A."/>
            <person name="Na H."/>
            <person name="Kennedy M."/>
            <person name="Barry K."/>
            <person name="Grigoriev I.V."/>
            <person name="Miller A.N."/>
            <person name="O'Donnell K."/>
            <person name="Stajich J.E."/>
            <person name="Bonito G."/>
        </authorList>
    </citation>
    <scope>NUCLEOTIDE SEQUENCE</scope>
    <source>
        <strain evidence="10">NRRL 2769</strain>
    </source>
</reference>
<evidence type="ECO:0000313" key="10">
    <source>
        <dbReference type="EMBL" id="KAG0014872.1"/>
    </source>
</evidence>
<feature type="domain" description="Homeobox" evidence="9">
    <location>
        <begin position="290"/>
        <end position="350"/>
    </location>
</feature>
<keyword evidence="5 6" id="KW-0539">Nucleus</keyword>
<evidence type="ECO:0000256" key="8">
    <source>
        <dbReference type="SAM" id="MobiDB-lite"/>
    </source>
</evidence>
<feature type="compositionally biased region" description="Basic residues" evidence="8">
    <location>
        <begin position="216"/>
        <end position="227"/>
    </location>
</feature>
<evidence type="ECO:0000256" key="7">
    <source>
        <dbReference type="RuleBase" id="RU000682"/>
    </source>
</evidence>
<dbReference type="GO" id="GO:0000981">
    <property type="term" value="F:DNA-binding transcription factor activity, RNA polymerase II-specific"/>
    <property type="evidence" value="ECO:0007669"/>
    <property type="project" value="InterPro"/>
</dbReference>
<dbReference type="Proteomes" id="UP000703661">
    <property type="component" value="Unassembled WGS sequence"/>
</dbReference>
<dbReference type="PROSITE" id="PS00027">
    <property type="entry name" value="HOMEOBOX_1"/>
    <property type="match status" value="1"/>
</dbReference>
<evidence type="ECO:0000256" key="5">
    <source>
        <dbReference type="ARBA" id="ARBA00023242"/>
    </source>
</evidence>
<dbReference type="AlphaFoldDB" id="A0A9P6MW21"/>
<keyword evidence="4 6" id="KW-0371">Homeobox</keyword>
<organism evidence="10 11">
    <name type="scientific">Entomortierella chlamydospora</name>
    <dbReference type="NCBI Taxonomy" id="101097"/>
    <lineage>
        <taxon>Eukaryota</taxon>
        <taxon>Fungi</taxon>
        <taxon>Fungi incertae sedis</taxon>
        <taxon>Mucoromycota</taxon>
        <taxon>Mortierellomycotina</taxon>
        <taxon>Mortierellomycetes</taxon>
        <taxon>Mortierellales</taxon>
        <taxon>Mortierellaceae</taxon>
        <taxon>Entomortierella</taxon>
    </lineage>
</organism>
<dbReference type="InterPro" id="IPR017970">
    <property type="entry name" value="Homeobox_CS"/>
</dbReference>
<evidence type="ECO:0000256" key="1">
    <source>
        <dbReference type="ARBA" id="ARBA00004123"/>
    </source>
</evidence>
<keyword evidence="2" id="KW-0217">Developmental protein</keyword>
<feature type="compositionally biased region" description="Low complexity" evidence="8">
    <location>
        <begin position="122"/>
        <end position="139"/>
    </location>
</feature>
<feature type="region of interest" description="Disordered" evidence="8">
    <location>
        <begin position="367"/>
        <end position="456"/>
    </location>
</feature>
<dbReference type="PANTHER" id="PTHR45793">
    <property type="entry name" value="HOMEOBOX PROTEIN"/>
    <property type="match status" value="1"/>
</dbReference>
<dbReference type="PANTHER" id="PTHR45793:SF5">
    <property type="entry name" value="HOMEOTIC PROTEIN OCELLILESS"/>
    <property type="match status" value="1"/>
</dbReference>
<dbReference type="InterPro" id="IPR009057">
    <property type="entry name" value="Homeodomain-like_sf"/>
</dbReference>
<feature type="compositionally biased region" description="Basic and acidic residues" evidence="8">
    <location>
        <begin position="388"/>
        <end position="399"/>
    </location>
</feature>
<sequence>MEYQQDENHIQSYNDSTPSFLVPSRSIFSSTASAIPFPSPLTSVGEDMNTKNSSSTPIYSHLVQGTLNQQETSGALQQWQSPTKSTNDMESMQQQQQQQRNHILQGSHAMHKHVAENEESLGDGSHSSNSVSLSSHTSLPQHQGRLKQRSGSVAVAVVIPAVPATRFSRRQSEIRKPIHSSQSSNVVHTSTTTNTTTTATTTATASRVNKSNQRNPRSKSTSKRHALHSATSSSSSSSSSSSATSSSRSSNRTRTHHNDTQQSQTQQSQKPSRRRRSHFYSHSHSHSYSHPYPHRRRRLTIEETEHLLAQFTKNEKPTSKERRLIAQELKLDERTVQVWFQNRRAKIKRDESLALIYYSQQQEQQQQQQQEKLKQRRGQGRGQIANDTKTKDSFKGENKDEQEEDSDGDDGDKNVENKDDSSKYTSTDDDDRIPDTSNTDCLSNRNKKNTSRSTCTTANSTIAAATMLKDPSPIDLVHRGSGTETFIGYERSDPGLSDPWLMGNGFQQIMHAINSSISGSSGGGNSTASSSSNATISRSHNRDLTSVIPSSSKRRSITSDVRHMDDSQFKKVENGADYYSYGATSLDSDCGLGLEMMFGLQPGGGGRMDLGLGLEIGSPLLTTEQENGDCVGTDSSTSSLSRSASDDSFRVNLSLAEDTAHSSLLSFSPSPLRDRGGQQQQPSTALHLLPSAAHWSAYLMQHENPIPRHQMALTLIPTAAAKVSAPTDDIVSTPGVTKRRS</sequence>
<feature type="compositionally biased region" description="Acidic residues" evidence="8">
    <location>
        <begin position="400"/>
        <end position="410"/>
    </location>
</feature>
<feature type="region of interest" description="Disordered" evidence="8">
    <location>
        <begin position="517"/>
        <end position="562"/>
    </location>
</feature>
<dbReference type="GO" id="GO:0000978">
    <property type="term" value="F:RNA polymerase II cis-regulatory region sequence-specific DNA binding"/>
    <property type="evidence" value="ECO:0007669"/>
    <property type="project" value="TreeGrafter"/>
</dbReference>
<feature type="compositionally biased region" description="Low complexity" evidence="8">
    <location>
        <begin position="526"/>
        <end position="537"/>
    </location>
</feature>
<evidence type="ECO:0000256" key="6">
    <source>
        <dbReference type="PROSITE-ProRule" id="PRU00108"/>
    </source>
</evidence>
<feature type="region of interest" description="Disordered" evidence="8">
    <location>
        <begin position="70"/>
        <end position="151"/>
    </location>
</feature>
<dbReference type="CDD" id="cd00086">
    <property type="entry name" value="homeodomain"/>
    <property type="match status" value="1"/>
</dbReference>
<accession>A0A9P6MW21</accession>
<feature type="region of interest" description="Disordered" evidence="8">
    <location>
        <begin position="169"/>
        <end position="295"/>
    </location>
</feature>
<feature type="DNA-binding region" description="Homeobox" evidence="6">
    <location>
        <begin position="292"/>
        <end position="351"/>
    </location>
</feature>
<dbReference type="GO" id="GO:0005634">
    <property type="term" value="C:nucleus"/>
    <property type="evidence" value="ECO:0007669"/>
    <property type="project" value="UniProtKB-SubCell"/>
</dbReference>
<feature type="region of interest" description="Disordered" evidence="8">
    <location>
        <begin position="623"/>
        <end position="644"/>
    </location>
</feature>
<feature type="compositionally biased region" description="Basic residues" evidence="8">
    <location>
        <begin position="271"/>
        <end position="295"/>
    </location>
</feature>
<evidence type="ECO:0000256" key="4">
    <source>
        <dbReference type="ARBA" id="ARBA00023155"/>
    </source>
</evidence>
<comment type="caution">
    <text evidence="10">The sequence shown here is derived from an EMBL/GenBank/DDBJ whole genome shotgun (WGS) entry which is preliminary data.</text>
</comment>
<keyword evidence="11" id="KW-1185">Reference proteome</keyword>
<feature type="compositionally biased region" description="Polar residues" evidence="8">
    <location>
        <begin position="435"/>
        <end position="444"/>
    </location>
</feature>
<dbReference type="EMBL" id="JAAAID010000682">
    <property type="protein sequence ID" value="KAG0014872.1"/>
    <property type="molecule type" value="Genomic_DNA"/>
</dbReference>
<dbReference type="Gene3D" id="1.10.10.60">
    <property type="entry name" value="Homeodomain-like"/>
    <property type="match status" value="1"/>
</dbReference>
<evidence type="ECO:0000313" key="11">
    <source>
        <dbReference type="Proteomes" id="UP000703661"/>
    </source>
</evidence>
<evidence type="ECO:0000259" key="9">
    <source>
        <dbReference type="PROSITE" id="PS50071"/>
    </source>
</evidence>
<protein>
    <recommendedName>
        <fullName evidence="9">Homeobox domain-containing protein</fullName>
    </recommendedName>
</protein>
<gene>
    <name evidence="10" type="ORF">BGZ80_010180</name>
</gene>
<feature type="compositionally biased region" description="Low complexity" evidence="8">
    <location>
        <begin position="261"/>
        <end position="270"/>
    </location>
</feature>
<dbReference type="SMART" id="SM00389">
    <property type="entry name" value="HOX"/>
    <property type="match status" value="1"/>
</dbReference>
<name>A0A9P6MW21_9FUNG</name>
<keyword evidence="3 6" id="KW-0238">DNA-binding</keyword>
<comment type="subcellular location">
    <subcellularLocation>
        <location evidence="1 6 7">Nucleus</location>
    </subcellularLocation>
</comment>
<dbReference type="PROSITE" id="PS50071">
    <property type="entry name" value="HOMEOBOX_2"/>
    <property type="match status" value="1"/>
</dbReference>
<evidence type="ECO:0000256" key="3">
    <source>
        <dbReference type="ARBA" id="ARBA00023125"/>
    </source>
</evidence>
<proteinExistence type="predicted"/>
<feature type="compositionally biased region" description="Polar residues" evidence="8">
    <location>
        <begin position="70"/>
        <end position="92"/>
    </location>
</feature>
<dbReference type="InterPro" id="IPR001356">
    <property type="entry name" value="HD"/>
</dbReference>
<feature type="compositionally biased region" description="Basic and acidic residues" evidence="8">
    <location>
        <begin position="411"/>
        <end position="422"/>
    </location>
</feature>
<dbReference type="Pfam" id="PF00046">
    <property type="entry name" value="Homeodomain"/>
    <property type="match status" value="1"/>
</dbReference>
<evidence type="ECO:0000256" key="2">
    <source>
        <dbReference type="ARBA" id="ARBA00022473"/>
    </source>
</evidence>
<dbReference type="SUPFAM" id="SSF46689">
    <property type="entry name" value="Homeodomain-like"/>
    <property type="match status" value="1"/>
</dbReference>
<feature type="compositionally biased region" description="Low complexity" evidence="8">
    <location>
        <begin position="179"/>
        <end position="206"/>
    </location>
</feature>
<feature type="compositionally biased region" description="Low complexity" evidence="8">
    <location>
        <begin position="229"/>
        <end position="250"/>
    </location>
</feature>
<feature type="compositionally biased region" description="Low complexity" evidence="8">
    <location>
        <begin position="634"/>
        <end position="643"/>
    </location>
</feature>